<evidence type="ECO:0000313" key="2">
    <source>
        <dbReference type="EMBL" id="KAJ9609152.1"/>
    </source>
</evidence>
<proteinExistence type="predicted"/>
<evidence type="ECO:0000259" key="1">
    <source>
        <dbReference type="Pfam" id="PF22749"/>
    </source>
</evidence>
<organism evidence="2 3">
    <name type="scientific">Cladophialophora chaetospira</name>
    <dbReference type="NCBI Taxonomy" id="386627"/>
    <lineage>
        <taxon>Eukaryota</taxon>
        <taxon>Fungi</taxon>
        <taxon>Dikarya</taxon>
        <taxon>Ascomycota</taxon>
        <taxon>Pezizomycotina</taxon>
        <taxon>Eurotiomycetes</taxon>
        <taxon>Chaetothyriomycetidae</taxon>
        <taxon>Chaetothyriales</taxon>
        <taxon>Herpotrichiellaceae</taxon>
        <taxon>Cladophialophora</taxon>
    </lineage>
</organism>
<comment type="caution">
    <text evidence="2">The sequence shown here is derived from an EMBL/GenBank/DDBJ whole genome shotgun (WGS) entry which is preliminary data.</text>
</comment>
<dbReference type="EMBL" id="JAPDRK010000009">
    <property type="protein sequence ID" value="KAJ9609152.1"/>
    <property type="molecule type" value="Genomic_DNA"/>
</dbReference>
<gene>
    <name evidence="2" type="ORF">H2200_006924</name>
</gene>
<dbReference type="PANTHER" id="PTHR21357:SF4">
    <property type="entry name" value="FAM172 FAMILY PROTEIN HOMOLOG CG10038"/>
    <property type="match status" value="1"/>
</dbReference>
<dbReference type="AlphaFoldDB" id="A0AA38X9Q9"/>
<dbReference type="InterPro" id="IPR048263">
    <property type="entry name" value="Arb2"/>
</dbReference>
<dbReference type="PANTHER" id="PTHR21357">
    <property type="entry name" value="FAM172 FAMILY PROTEIN HOMOLOG CG10038"/>
    <property type="match status" value="1"/>
</dbReference>
<name>A0AA38X9Q9_9EURO</name>
<feature type="domain" description="Arb2" evidence="1">
    <location>
        <begin position="15"/>
        <end position="313"/>
    </location>
</feature>
<dbReference type="GO" id="GO:0035197">
    <property type="term" value="F:siRNA binding"/>
    <property type="evidence" value="ECO:0007669"/>
    <property type="project" value="TreeGrafter"/>
</dbReference>
<dbReference type="GO" id="GO:0031048">
    <property type="term" value="P:regulatory ncRNA-mediated heterochromatin formation"/>
    <property type="evidence" value="ECO:0007669"/>
    <property type="project" value="TreeGrafter"/>
</dbReference>
<reference evidence="2" key="1">
    <citation type="submission" date="2022-10" db="EMBL/GenBank/DDBJ databases">
        <title>Culturing micro-colonial fungi from biological soil crusts in the Mojave desert and describing Neophaeococcomyces mojavensis, and introducing the new genera and species Taxawa tesnikishii.</title>
        <authorList>
            <person name="Kurbessoian T."/>
            <person name="Stajich J.E."/>
        </authorList>
    </citation>
    <scope>NUCLEOTIDE SEQUENCE</scope>
    <source>
        <strain evidence="2">TK_41</strain>
    </source>
</reference>
<keyword evidence="3" id="KW-1185">Reference proteome</keyword>
<dbReference type="Pfam" id="PF22749">
    <property type="entry name" value="Arb2"/>
    <property type="match status" value="1"/>
</dbReference>
<accession>A0AA38X9Q9</accession>
<protein>
    <recommendedName>
        <fullName evidence="1">Arb2 domain-containing protein</fullName>
    </recommendedName>
</protein>
<evidence type="ECO:0000313" key="3">
    <source>
        <dbReference type="Proteomes" id="UP001172673"/>
    </source>
</evidence>
<sequence>MFRRKPNTLPADPVFEPDLEKLGFFINSEDQVRSIRDPARKFQYHINRNDRWDQVHKGANNAAVRNIVKDRLLDLGFGVVRLPLGAAADENHVPILVSKDIAAKDRVIVVFGERNTEPGLLSWRVIGEEGIRHGSLVEFAKAVLSTTAVVTTPTKNGDTASNATVASSTPGIIVANPCQLLWYRAGQRAVSFYEWVTLPRPTAVHDAPRVDAVKNRIPGNHDYVEHVRYMFDKAMPSLVKRGAKIDLIGLEFTGMAVLEYLADNWATWSHRITGIALVTPQHKVADLIAQGATPGFLNFLAKRCRAYFVFQSPVETPIAGRQEYGCNCYASGERSIQESTMVRCWRHILDWFNVLHVNPEHEEVEFEVIEEHEKIKLGWD</sequence>
<dbReference type="GO" id="GO:0005634">
    <property type="term" value="C:nucleus"/>
    <property type="evidence" value="ECO:0007669"/>
    <property type="project" value="TreeGrafter"/>
</dbReference>
<dbReference type="InterPro" id="IPR053858">
    <property type="entry name" value="Arb2_dom"/>
</dbReference>
<dbReference type="Proteomes" id="UP001172673">
    <property type="component" value="Unassembled WGS sequence"/>
</dbReference>